<evidence type="ECO:0000313" key="4">
    <source>
        <dbReference type="EMBL" id="MDP9847566.1"/>
    </source>
</evidence>
<dbReference type="EMBL" id="JAUSQU010000001">
    <property type="protein sequence ID" value="MDP9847566.1"/>
    <property type="molecule type" value="Genomic_DNA"/>
</dbReference>
<protein>
    <recommendedName>
        <fullName evidence="3">Recombinase domain-containing protein</fullName>
    </recommendedName>
</protein>
<dbReference type="InterPro" id="IPR038109">
    <property type="entry name" value="DNA_bind_recomb_sf"/>
</dbReference>
<comment type="caution">
    <text evidence="4">The sequence shown here is derived from an EMBL/GenBank/DDBJ whole genome shotgun (WGS) entry which is preliminary data.</text>
</comment>
<evidence type="ECO:0000259" key="3">
    <source>
        <dbReference type="PROSITE" id="PS51737"/>
    </source>
</evidence>
<dbReference type="PANTHER" id="PTHR30461:SF2">
    <property type="entry name" value="SERINE RECOMBINASE PINE-RELATED"/>
    <property type="match status" value="1"/>
</dbReference>
<dbReference type="SUPFAM" id="SSF53041">
    <property type="entry name" value="Resolvase-like"/>
    <property type="match status" value="1"/>
</dbReference>
<evidence type="ECO:0000256" key="2">
    <source>
        <dbReference type="ARBA" id="ARBA00023172"/>
    </source>
</evidence>
<organism evidence="4 5">
    <name type="scientific">Streptosporangium lutulentum</name>
    <dbReference type="NCBI Taxonomy" id="1461250"/>
    <lineage>
        <taxon>Bacteria</taxon>
        <taxon>Bacillati</taxon>
        <taxon>Actinomycetota</taxon>
        <taxon>Actinomycetes</taxon>
        <taxon>Streptosporangiales</taxon>
        <taxon>Streptosporangiaceae</taxon>
        <taxon>Streptosporangium</taxon>
    </lineage>
</organism>
<keyword evidence="2" id="KW-0233">DNA recombination</keyword>
<dbReference type="PROSITE" id="PS51737">
    <property type="entry name" value="RECOMBINASE_DNA_BIND"/>
    <property type="match status" value="1"/>
</dbReference>
<keyword evidence="1" id="KW-0238">DNA-binding</keyword>
<dbReference type="Pfam" id="PF07508">
    <property type="entry name" value="Recombinase"/>
    <property type="match status" value="1"/>
</dbReference>
<dbReference type="InterPro" id="IPR006119">
    <property type="entry name" value="Resolv_N"/>
</dbReference>
<reference evidence="4 5" key="1">
    <citation type="submission" date="2023-07" db="EMBL/GenBank/DDBJ databases">
        <title>Sequencing the genomes of 1000 actinobacteria strains.</title>
        <authorList>
            <person name="Klenk H.-P."/>
        </authorList>
    </citation>
    <scope>NUCLEOTIDE SEQUENCE [LARGE SCALE GENOMIC DNA]</scope>
    <source>
        <strain evidence="4 5">DSM 46740</strain>
    </source>
</reference>
<dbReference type="Gene3D" id="3.90.1750.20">
    <property type="entry name" value="Putative Large Serine Recombinase, Chain B, Domain 2"/>
    <property type="match status" value="1"/>
</dbReference>
<proteinExistence type="predicted"/>
<dbReference type="Proteomes" id="UP001225356">
    <property type="component" value="Unassembled WGS sequence"/>
</dbReference>
<name>A0ABT9QMD3_9ACTN</name>
<dbReference type="InterPro" id="IPR036162">
    <property type="entry name" value="Resolvase-like_N_sf"/>
</dbReference>
<dbReference type="InterPro" id="IPR050639">
    <property type="entry name" value="SSR_resolvase"/>
</dbReference>
<evidence type="ECO:0000313" key="5">
    <source>
        <dbReference type="Proteomes" id="UP001225356"/>
    </source>
</evidence>
<dbReference type="Pfam" id="PF00239">
    <property type="entry name" value="Resolvase"/>
    <property type="match status" value="1"/>
</dbReference>
<gene>
    <name evidence="4" type="ORF">J2853_006777</name>
</gene>
<dbReference type="Gene3D" id="3.40.50.1390">
    <property type="entry name" value="Resolvase, N-terminal catalytic domain"/>
    <property type="match status" value="1"/>
</dbReference>
<dbReference type="PANTHER" id="PTHR30461">
    <property type="entry name" value="DNA-INVERTASE FROM LAMBDOID PROPHAGE"/>
    <property type="match status" value="1"/>
</dbReference>
<dbReference type="InterPro" id="IPR011109">
    <property type="entry name" value="DNA_bind_recombinase_dom"/>
</dbReference>
<accession>A0ABT9QMD3</accession>
<keyword evidence="5" id="KW-1185">Reference proteome</keyword>
<feature type="domain" description="Recombinase" evidence="3">
    <location>
        <begin position="86"/>
        <end position="225"/>
    </location>
</feature>
<sequence length="471" mass="53326">MMVTAQDRITRDDLHWAAFVGFVMENDKTVIVLDDPAFDLSTPNGRMIAHIKATQAANYRNDVVKKRLDQLEYFRDEQLWSGGSWPFGYRAIRIEHKETPRWRLDIDPITGPLIREAYERLVNKNGSMGGIADDWNARGIMTARDHQRHINALNGRENVSNTPVGTKWRTNSIRSVLTNSALMGYAVHKGEIQKKNGLPVQWAEEILTPEEFKQLQDVVNLRGASQRGVDRRTTDLAGVFHCRCGEVLHGSSSTKKRKTVPAKTYNWYICKTQWTDHKCQYATSWLREVLQMHLEEMFLTIAGGLEITNKTYVPGSDRTSDINQLKEALNNLTGNLVHMKPGSASANAVIKAMEDHEAALAELEALPVVPSRWVETGTGETFREFWERNPDWKTRAALLRKTGVRMYVGGSPNAPDLELLLPGDLQRRINDAFSDTVEPGYLQEAKRWAGEAVAEQRELEAAMREAAMKRA</sequence>
<evidence type="ECO:0000256" key="1">
    <source>
        <dbReference type="ARBA" id="ARBA00023125"/>
    </source>
</evidence>